<evidence type="ECO:0000313" key="7">
    <source>
        <dbReference type="Proteomes" id="UP000029067"/>
    </source>
</evidence>
<reference evidence="6 7" key="1">
    <citation type="submission" date="2014-03" db="EMBL/GenBank/DDBJ databases">
        <title>Genomics of Bifidobacteria.</title>
        <authorList>
            <person name="Ventura M."/>
            <person name="Milani C."/>
            <person name="Lugli G.A."/>
        </authorList>
    </citation>
    <scope>NUCLEOTIDE SEQUENCE [LARGE SCALE GENOMIC DNA]</scope>
    <source>
        <strain evidence="6 7">LMG 10738</strain>
    </source>
</reference>
<feature type="domain" description="SpaA-like prealbumin fold" evidence="5">
    <location>
        <begin position="895"/>
        <end position="988"/>
    </location>
</feature>
<keyword evidence="3" id="KW-0732">Signal</keyword>
<dbReference type="PANTHER" id="PTHR36108:SF13">
    <property type="entry name" value="COLOSSIN-B-RELATED"/>
    <property type="match status" value="1"/>
</dbReference>
<dbReference type="Gene3D" id="2.60.40.10">
    <property type="entry name" value="Immunoglobulins"/>
    <property type="match status" value="4"/>
</dbReference>
<feature type="domain" description="SpaA-like prealbumin fold" evidence="5">
    <location>
        <begin position="623"/>
        <end position="713"/>
    </location>
</feature>
<dbReference type="EMBL" id="JGYV01000009">
    <property type="protein sequence ID" value="KFI63193.1"/>
    <property type="molecule type" value="Genomic_DNA"/>
</dbReference>
<name>A0A087AWP3_9BIFI</name>
<proteinExistence type="inferred from homology"/>
<dbReference type="PANTHER" id="PTHR36108">
    <property type="entry name" value="COLOSSIN-B-RELATED"/>
    <property type="match status" value="1"/>
</dbReference>
<dbReference type="Proteomes" id="UP000029067">
    <property type="component" value="Unassembled WGS sequence"/>
</dbReference>
<dbReference type="InterPro" id="IPR041033">
    <property type="entry name" value="SpaA_PFL_dom_1"/>
</dbReference>
<feature type="domain" description="SpaA-like prealbumin fold" evidence="5">
    <location>
        <begin position="736"/>
        <end position="844"/>
    </location>
</feature>
<accession>A0A087AWP3</accession>
<dbReference type="STRING" id="1688.BCUN_1119"/>
<gene>
    <name evidence="6" type="ORF">BCUN_1119</name>
</gene>
<evidence type="ECO:0000256" key="4">
    <source>
        <dbReference type="SAM" id="Phobius"/>
    </source>
</evidence>
<dbReference type="InterPro" id="IPR013783">
    <property type="entry name" value="Ig-like_fold"/>
</dbReference>
<comment type="caution">
    <text evidence="6">The sequence shown here is derived from an EMBL/GenBank/DDBJ whole genome shotgun (WGS) entry which is preliminary data.</text>
</comment>
<evidence type="ECO:0000256" key="3">
    <source>
        <dbReference type="ARBA" id="ARBA00022729"/>
    </source>
</evidence>
<dbReference type="Pfam" id="PF17802">
    <property type="entry name" value="SpaA"/>
    <property type="match status" value="4"/>
</dbReference>
<evidence type="ECO:0000313" key="6">
    <source>
        <dbReference type="EMBL" id="KFI63193.1"/>
    </source>
</evidence>
<feature type="domain" description="SpaA-like prealbumin fold" evidence="5">
    <location>
        <begin position="486"/>
        <end position="575"/>
    </location>
</feature>
<dbReference type="RefSeq" id="WP_034258474.1">
    <property type="nucleotide sequence ID" value="NZ_JGYV01000009.1"/>
</dbReference>
<feature type="transmembrane region" description="Helical" evidence="4">
    <location>
        <begin position="1015"/>
        <end position="1035"/>
    </location>
</feature>
<keyword evidence="4" id="KW-0472">Membrane</keyword>
<keyword evidence="4" id="KW-1133">Transmembrane helix</keyword>
<keyword evidence="2" id="KW-0964">Secreted</keyword>
<evidence type="ECO:0000259" key="5">
    <source>
        <dbReference type="Pfam" id="PF17802"/>
    </source>
</evidence>
<evidence type="ECO:0000256" key="2">
    <source>
        <dbReference type="ARBA" id="ARBA00022525"/>
    </source>
</evidence>
<sequence>MISSTAYRSTAHRARLGLIGGIVTVLAMVAVFFLPSAGAPEAFAADNGLPDGSMATWRDLTLTTNLDRADNANNTDTGVATYVGRDYYVAGKPADTTVLNATNAPIGTYAAEAEGLTVVGGKLAMNPVKNSWSGQGFRFVAAGFGSQFRPAAGKVGLVVAGADSGIGTMTTGGVTGDIGAWTHGGFIGPGQWGDGSWHGPEFAGKFAGPVTHWQSNSGRDSIVGKMTDWHTNSAWWNQSSPLADVNGTDYGTYGTQVQSLSTELDKAKANGTVTVGNAPAGSVTVTDYANSSTTVTYTYTEGEEGLITFTGDGTSRLQVFDLTAQQLNSFGSKAVDFSFKDIAADAPIAINVTGGDVSFAHGWRLWWNGVDIASGYLPTSTYSKQYGHAAEAIMWNFADASKVTVTGGKNNKNNDDPASEFVGSVMVPKGSLDCHVTTNGRVWVGQDLELNSPTPIGGTDSASVINMDLERHNFPWAAELSQSAGLKWNKADMQETLLPGASFAVYGSLAAAKAGDASKALMVVKDGDLSSGDWADGNDGSFQVEGLSPNANYYIRETVAPDGYKLNANIYQMPTGAEGTVSSNVFQVYMAPDYTLADGTQDTMHRTPDGVTTIVDAVNGADVAWKKTADGDSSTLLGGSVWQVSNGTESWTITDNDTSGVSGTFKDADSAAGQLKITDLKPGTYTLKEITPPAGYQLNGKTYGFTIADGKLTWDTDVASLVTDGSLDVADSPTAVDWSKTDGTSGAALAGSAWQVSKWDGASYASVFDMASQCADGCPDSMEFSQGSGLPTVVVTVSEGGAAFRVAGLVPGKYRIFESKVPDGYAAPSEAEGPYYYFTVSSTGVVSALVRGGGAVGGSGDPVTGGSRASGTAIANERLLGAVQWAKKSGGSGESQVLPGSEWKVTYTPADGSGADGQSFTVSDCAASGCAVSSAGKWQVNVDPTAGRFKLENLPWGTYTVKETKAPEGYYLNDKTFTFTVDASTAGTVISLGDDGVITDEPGFVLPDTGGRGELAVVLGGLGIVLVAMVGLALAMRRLRA</sequence>
<dbReference type="OrthoDB" id="134475at2"/>
<dbReference type="AlphaFoldDB" id="A0A087AWP3"/>
<protein>
    <submittedName>
        <fullName evidence="6">Cell surface protein with Cna protein B-type domain and Gram-positive cocci surface proteins LPxTG motif profile</fullName>
    </submittedName>
</protein>
<keyword evidence="4" id="KW-0812">Transmembrane</keyword>
<dbReference type="InterPro" id="IPR026588">
    <property type="entry name" value="Choice_anch_A"/>
</dbReference>
<keyword evidence="7" id="KW-1185">Reference proteome</keyword>
<organism evidence="6 7">
    <name type="scientific">Bifidobacterium cuniculi</name>
    <dbReference type="NCBI Taxonomy" id="1688"/>
    <lineage>
        <taxon>Bacteria</taxon>
        <taxon>Bacillati</taxon>
        <taxon>Actinomycetota</taxon>
        <taxon>Actinomycetes</taxon>
        <taxon>Bifidobacteriales</taxon>
        <taxon>Bifidobacteriaceae</taxon>
        <taxon>Bifidobacterium</taxon>
    </lineage>
</organism>
<comment type="similarity">
    <text evidence="1">Belongs to the serine-aspartate repeat-containing protein (SDr) family.</text>
</comment>
<evidence type="ECO:0000256" key="1">
    <source>
        <dbReference type="ARBA" id="ARBA00007257"/>
    </source>
</evidence>
<dbReference type="GO" id="GO:0005975">
    <property type="term" value="P:carbohydrate metabolic process"/>
    <property type="evidence" value="ECO:0007669"/>
    <property type="project" value="UniProtKB-ARBA"/>
</dbReference>
<dbReference type="NCBIfam" id="TIGR04215">
    <property type="entry name" value="choice_anch_A"/>
    <property type="match status" value="1"/>
</dbReference>
<dbReference type="eggNOG" id="COG4932">
    <property type="taxonomic scope" value="Bacteria"/>
</dbReference>